<dbReference type="EMBL" id="CP033153">
    <property type="protein sequence ID" value="AYO44293.1"/>
    <property type="molecule type" value="Genomic_DNA"/>
</dbReference>
<dbReference type="Pfam" id="PF00173">
    <property type="entry name" value="Cyt-b5"/>
    <property type="match status" value="1"/>
</dbReference>
<dbReference type="FunFam" id="3.10.120.10:FF:000003">
    <property type="entry name" value="membrane-associated progesterone receptor component 1"/>
    <property type="match status" value="1"/>
</dbReference>
<feature type="region of interest" description="Disordered" evidence="2">
    <location>
        <begin position="1"/>
        <end position="28"/>
    </location>
</feature>
<dbReference type="GO" id="GO:0016020">
    <property type="term" value="C:membrane"/>
    <property type="evidence" value="ECO:0007669"/>
    <property type="project" value="TreeGrafter"/>
</dbReference>
<proteinExistence type="inferred from homology"/>
<dbReference type="Gene3D" id="3.10.120.10">
    <property type="entry name" value="Cytochrome b5-like heme/steroid binding domain"/>
    <property type="match status" value="1"/>
</dbReference>
<evidence type="ECO:0000256" key="2">
    <source>
        <dbReference type="SAM" id="MobiDB-lite"/>
    </source>
</evidence>
<dbReference type="OrthoDB" id="10257697at2759"/>
<dbReference type="GO" id="GO:0020037">
    <property type="term" value="F:heme binding"/>
    <property type="evidence" value="ECO:0007669"/>
    <property type="project" value="UniProtKB-ARBA"/>
</dbReference>
<dbReference type="InterPro" id="IPR001199">
    <property type="entry name" value="Cyt_B5-like_heme/steroid-bd"/>
</dbReference>
<comment type="similarity">
    <text evidence="1">Belongs to the cytochrome b5 family. MAPR subfamily.</text>
</comment>
<dbReference type="SMART" id="SM01117">
    <property type="entry name" value="Cyt-b5"/>
    <property type="match status" value="1"/>
</dbReference>
<evidence type="ECO:0000313" key="6">
    <source>
        <dbReference type="Proteomes" id="UP000269793"/>
    </source>
</evidence>
<dbReference type="VEuPathDB" id="FungiDB:DNF11_3343"/>
<evidence type="ECO:0000259" key="4">
    <source>
        <dbReference type="SMART" id="SM01117"/>
    </source>
</evidence>
<keyword evidence="3" id="KW-0812">Transmembrane</keyword>
<dbReference type="InterPro" id="IPR050577">
    <property type="entry name" value="MAPR/NEUFC/NENF-like"/>
</dbReference>
<dbReference type="Proteomes" id="UP000269793">
    <property type="component" value="Chromosome VI"/>
</dbReference>
<name>A0A3G2S8A6_MALR7</name>
<keyword evidence="3" id="KW-1133">Transmembrane helix</keyword>
<dbReference type="PANTHER" id="PTHR10281:SF76">
    <property type="entry name" value="CALCUTTA CUP-RELATED"/>
    <property type="match status" value="1"/>
</dbReference>
<dbReference type="AlphaFoldDB" id="A0A3G2S8A6"/>
<dbReference type="PANTHER" id="PTHR10281">
    <property type="entry name" value="MEMBRANE-ASSOCIATED PROGESTERONE RECEPTOR COMPONENT-RELATED"/>
    <property type="match status" value="1"/>
</dbReference>
<evidence type="ECO:0000256" key="1">
    <source>
        <dbReference type="ARBA" id="ARBA00038357"/>
    </source>
</evidence>
<sequence length="252" mass="29194">MCAQYHRIPSTNGENSEKEPLFDIDPSTGRKVTHKRINKAYLVHQRWLEKQKQIKERKQARAEGRSVPYDPELDEEEDVPFLANCLFSLTYTAFVVAIIALFAGQFIHGDFLWGYRGKWTNWRTYFPPTMREFTPEQLQRFNGESSGPIYLAIKGDVFDVTPGRNHYGKGGAYHFFAGRDASRAYVTGCFESHLTHDLRGFTEAEHVMLNQWHRFYAQHPKYFKIGTMRLPPINPASPIPPPCNEPRDQKPN</sequence>
<evidence type="ECO:0000313" key="5">
    <source>
        <dbReference type="EMBL" id="AYO44293.1"/>
    </source>
</evidence>
<dbReference type="STRING" id="425264.A0A3G2S8A6"/>
<dbReference type="InterPro" id="IPR036400">
    <property type="entry name" value="Cyt_B5-like_heme/steroid_sf"/>
</dbReference>
<feature type="domain" description="Cytochrome b5 heme-binding" evidence="4">
    <location>
        <begin position="133"/>
        <end position="229"/>
    </location>
</feature>
<keyword evidence="3" id="KW-0472">Membrane</keyword>
<keyword evidence="6" id="KW-1185">Reference proteome</keyword>
<protein>
    <submittedName>
        <fullName evidence="5">Neuferricin</fullName>
    </submittedName>
</protein>
<dbReference type="GO" id="GO:0012505">
    <property type="term" value="C:endomembrane system"/>
    <property type="evidence" value="ECO:0007669"/>
    <property type="project" value="TreeGrafter"/>
</dbReference>
<accession>A0A3G2S8A6</accession>
<organism evidence="5 6">
    <name type="scientific">Malassezia restricta (strain ATCC 96810 / NBRC 103918 / CBS 7877)</name>
    <name type="common">Seborrheic dermatitis infection agent</name>
    <dbReference type="NCBI Taxonomy" id="425264"/>
    <lineage>
        <taxon>Eukaryota</taxon>
        <taxon>Fungi</taxon>
        <taxon>Dikarya</taxon>
        <taxon>Basidiomycota</taxon>
        <taxon>Ustilaginomycotina</taxon>
        <taxon>Malasseziomycetes</taxon>
        <taxon>Malasseziales</taxon>
        <taxon>Malasseziaceae</taxon>
        <taxon>Malassezia</taxon>
    </lineage>
</organism>
<evidence type="ECO:0000256" key="3">
    <source>
        <dbReference type="SAM" id="Phobius"/>
    </source>
</evidence>
<feature type="transmembrane region" description="Helical" evidence="3">
    <location>
        <begin position="81"/>
        <end position="103"/>
    </location>
</feature>
<reference evidence="5 6" key="1">
    <citation type="submission" date="2018-10" db="EMBL/GenBank/DDBJ databases">
        <title>Complete genome sequence of Malassezia restricta CBS 7877.</title>
        <authorList>
            <person name="Morand S.C."/>
            <person name="Bertignac M."/>
            <person name="Iltis A."/>
            <person name="Kolder I."/>
            <person name="Pirovano W."/>
            <person name="Jourdain R."/>
            <person name="Clavaud C."/>
        </authorList>
    </citation>
    <scope>NUCLEOTIDE SEQUENCE [LARGE SCALE GENOMIC DNA]</scope>
    <source>
        <strain evidence="5 6">CBS 7877</strain>
    </source>
</reference>
<gene>
    <name evidence="5" type="primary">cyb5d2</name>
    <name evidence="5" type="ORF">DNF11_3343</name>
</gene>
<dbReference type="SUPFAM" id="SSF55856">
    <property type="entry name" value="Cytochrome b5-like heme/steroid binding domain"/>
    <property type="match status" value="1"/>
</dbReference>